<feature type="transmembrane region" description="Helical" evidence="1">
    <location>
        <begin position="9"/>
        <end position="26"/>
    </location>
</feature>
<feature type="domain" description="Regulatory protein YycH" evidence="2">
    <location>
        <begin position="4"/>
        <end position="447"/>
    </location>
</feature>
<evidence type="ECO:0000313" key="4">
    <source>
        <dbReference type="Proteomes" id="UP000193006"/>
    </source>
</evidence>
<dbReference type="Pfam" id="PF07435">
    <property type="entry name" value="YycH"/>
    <property type="match status" value="1"/>
</dbReference>
<protein>
    <submittedName>
        <fullName evidence="3">Two-component system YycF/YycG regulatory protein YycH</fullName>
    </submittedName>
</protein>
<dbReference type="KEGG" id="bkw:BkAM31D_25205"/>
<dbReference type="InterPro" id="IPR042274">
    <property type="entry name" value="YycH/YycI_2"/>
</dbReference>
<accession>A0A1X9MHH7</accession>
<dbReference type="CDD" id="cd15787">
    <property type="entry name" value="YycH_N"/>
    <property type="match status" value="1"/>
</dbReference>
<sequence>MNYEHIKTTILIVLITISVVLTWQLYTYQPEIALLDDTERYVPSDSLNEEREERKLKDVLKPEQIVVHQSDQFAMIPRRDESFDKLYNKLLRSNLDEVDLLATGPFPKSVEGPGVEIIFPAAIPADLLFSLFETNENELVVPITNVNRMFLYISSNKEVHMQWLSGEEERVIELETDFPVGELHAFFDLFEEYKAVRPVIARDATTMLNEMVYIPTEPITAPRLSFQTVPLSINFYKQTLFTDPGSVKYYQQSDGEDSYTDGNRIITLQDNGLFMEYINPIFIETQERNSKHIIQNSYEFINSHGGWSDDYLLSSWRSNDLRDEAEFLLDVNGYPILSMDGTGSMALNVSRSGNQIVHYSRPLFALDHAPIDVSDRIQLPSGQELLERLEEPEFFIDTRLSKAVIGYEMIIRNTSFVTLEPHWFIHYGNRWQKVTFEEDKGGSNGLE</sequence>
<dbReference type="STRING" id="199441.BkAM31D_25205"/>
<proteinExistence type="predicted"/>
<dbReference type="AlphaFoldDB" id="A0A1X9MHH7"/>
<name>A0A1X9MHH7_9BACI</name>
<dbReference type="Proteomes" id="UP000193006">
    <property type="component" value="Chromosome"/>
</dbReference>
<dbReference type="EMBL" id="CP020814">
    <property type="protein sequence ID" value="ARK32898.1"/>
    <property type="molecule type" value="Genomic_DNA"/>
</dbReference>
<keyword evidence="4" id="KW-1185">Reference proteome</keyword>
<dbReference type="RefSeq" id="WP_066155264.1">
    <property type="nucleotide sequence ID" value="NZ_CP020814.1"/>
</dbReference>
<keyword evidence="1" id="KW-0812">Transmembrane</keyword>
<dbReference type="InterPro" id="IPR009996">
    <property type="entry name" value="YycH"/>
</dbReference>
<evidence type="ECO:0000259" key="2">
    <source>
        <dbReference type="Pfam" id="PF07435"/>
    </source>
</evidence>
<dbReference type="Gene3D" id="3.30.310.160">
    <property type="entry name" value="YycH protein, domain 2"/>
    <property type="match status" value="1"/>
</dbReference>
<evidence type="ECO:0000256" key="1">
    <source>
        <dbReference type="SAM" id="Phobius"/>
    </source>
</evidence>
<organism evidence="3 4">
    <name type="scientific">Halalkalibacter krulwichiae</name>
    <dbReference type="NCBI Taxonomy" id="199441"/>
    <lineage>
        <taxon>Bacteria</taxon>
        <taxon>Bacillati</taxon>
        <taxon>Bacillota</taxon>
        <taxon>Bacilli</taxon>
        <taxon>Bacillales</taxon>
        <taxon>Bacillaceae</taxon>
        <taxon>Halalkalibacter</taxon>
    </lineage>
</organism>
<evidence type="ECO:0000313" key="3">
    <source>
        <dbReference type="EMBL" id="ARK32898.1"/>
    </source>
</evidence>
<keyword evidence="1" id="KW-1133">Transmembrane helix</keyword>
<reference evidence="3 4" key="1">
    <citation type="submission" date="2017-04" db="EMBL/GenBank/DDBJ databases">
        <title>Bacillus krulwichiae AM31D Genome sequencing and assembly.</title>
        <authorList>
            <person name="Krulwich T.A."/>
            <person name="Anastor L."/>
            <person name="Ehrlich R."/>
            <person name="Ehrlich G.D."/>
            <person name="Janto B."/>
        </authorList>
    </citation>
    <scope>NUCLEOTIDE SEQUENCE [LARGE SCALE GENOMIC DNA]</scope>
    <source>
        <strain evidence="3 4">AM31D</strain>
    </source>
</reference>
<gene>
    <name evidence="3" type="primary">yycH</name>
    <name evidence="3" type="ORF">BkAM31D_25205</name>
</gene>
<keyword evidence="1" id="KW-0472">Membrane</keyword>